<dbReference type="InterPro" id="IPR010718">
    <property type="entry name" value="DUF1294"/>
</dbReference>
<dbReference type="Pfam" id="PF06961">
    <property type="entry name" value="DUF1294"/>
    <property type="match status" value="1"/>
</dbReference>
<sequence>MKGNNKVLIIYLIILNVAAYYVMKRDKLSAKKGEWRTPEARLWLIAIIGGAPGMWLAMKKLRHKTKHPSFRYGLPLLSMFITVLAGWFI</sequence>
<feature type="transmembrane region" description="Helical" evidence="1">
    <location>
        <begin position="70"/>
        <end position="88"/>
    </location>
</feature>
<dbReference type="EMBL" id="CP015378">
    <property type="protein sequence ID" value="ANC78101.1"/>
    <property type="molecule type" value="Genomic_DNA"/>
</dbReference>
<keyword evidence="1" id="KW-0472">Membrane</keyword>
<feature type="transmembrane region" description="Helical" evidence="1">
    <location>
        <begin position="7"/>
        <end position="22"/>
    </location>
</feature>
<evidence type="ECO:0000313" key="2">
    <source>
        <dbReference type="EMBL" id="ANC78101.1"/>
    </source>
</evidence>
<dbReference type="AlphaFoldDB" id="A0A160IP13"/>
<organism evidence="2 3">
    <name type="scientific">Fictibacillus phosphorivorans</name>
    <dbReference type="NCBI Taxonomy" id="1221500"/>
    <lineage>
        <taxon>Bacteria</taxon>
        <taxon>Bacillati</taxon>
        <taxon>Bacillota</taxon>
        <taxon>Bacilli</taxon>
        <taxon>Bacillales</taxon>
        <taxon>Fictibacillaceae</taxon>
        <taxon>Fictibacillus</taxon>
    </lineage>
</organism>
<name>A0A160IP13_9BACL</name>
<keyword evidence="1" id="KW-0812">Transmembrane</keyword>
<keyword evidence="3" id="KW-1185">Reference proteome</keyword>
<reference evidence="2 3" key="1">
    <citation type="submission" date="2016-04" db="EMBL/GenBank/DDBJ databases">
        <title>Complete genome sequence of Fictibacillus phosphorivorans G25-29, a strain toxic to nematodes.</title>
        <authorList>
            <person name="Zheng Z."/>
        </authorList>
    </citation>
    <scope>NUCLEOTIDE SEQUENCE [LARGE SCALE GENOMIC DNA]</scope>
    <source>
        <strain evidence="2 3">G25-29</strain>
    </source>
</reference>
<keyword evidence="1" id="KW-1133">Transmembrane helix</keyword>
<evidence type="ECO:0000313" key="3">
    <source>
        <dbReference type="Proteomes" id="UP000076623"/>
    </source>
</evidence>
<dbReference type="PIRSF" id="PIRSF002599">
    <property type="entry name" value="Cold_shock_A"/>
    <property type="match status" value="1"/>
</dbReference>
<dbReference type="Proteomes" id="UP000076623">
    <property type="component" value="Chromosome"/>
</dbReference>
<gene>
    <name evidence="2" type="ORF">ABE65_015370</name>
</gene>
<protein>
    <recommendedName>
        <fullName evidence="4">DUF1294 domain-containing protein</fullName>
    </recommendedName>
</protein>
<dbReference type="GO" id="GO:0003676">
    <property type="term" value="F:nucleic acid binding"/>
    <property type="evidence" value="ECO:0007669"/>
    <property type="project" value="InterPro"/>
</dbReference>
<evidence type="ECO:0000256" key="1">
    <source>
        <dbReference type="SAM" id="Phobius"/>
    </source>
</evidence>
<dbReference type="STRING" id="1221500.ABE65_015370"/>
<dbReference type="InterPro" id="IPR012156">
    <property type="entry name" value="Cold_shock_CspA"/>
</dbReference>
<dbReference type="KEGG" id="fpn:ABE65_015370"/>
<feature type="transmembrane region" description="Helical" evidence="1">
    <location>
        <begin position="42"/>
        <end position="58"/>
    </location>
</feature>
<accession>A0A160IP13</accession>
<proteinExistence type="predicted"/>
<evidence type="ECO:0008006" key="4">
    <source>
        <dbReference type="Google" id="ProtNLM"/>
    </source>
</evidence>